<comment type="catalytic activity">
    <reaction evidence="6">
        <text>hydrogencarbonate + H(+) = CO2 + H2O</text>
        <dbReference type="Rhea" id="RHEA:10748"/>
        <dbReference type="ChEBI" id="CHEBI:15377"/>
        <dbReference type="ChEBI" id="CHEBI:15378"/>
        <dbReference type="ChEBI" id="CHEBI:16526"/>
        <dbReference type="ChEBI" id="CHEBI:17544"/>
        <dbReference type="EC" id="4.2.1.1"/>
    </reaction>
</comment>
<evidence type="ECO:0000256" key="2">
    <source>
        <dbReference type="ARBA" id="ARBA00012925"/>
    </source>
</evidence>
<dbReference type="SMART" id="SM01057">
    <property type="entry name" value="Carb_anhydrase"/>
    <property type="match status" value="1"/>
</dbReference>
<evidence type="ECO:0000313" key="9">
    <source>
        <dbReference type="EMBL" id="MBB6252305.1"/>
    </source>
</evidence>
<keyword evidence="3" id="KW-0479">Metal-binding</keyword>
<protein>
    <recommendedName>
        <fullName evidence="2">carbonic anhydrase</fullName>
        <ecNumber evidence="2">4.2.1.1</ecNumber>
    </recommendedName>
</protein>
<evidence type="ECO:0000256" key="6">
    <source>
        <dbReference type="ARBA" id="ARBA00048348"/>
    </source>
</evidence>
<evidence type="ECO:0000256" key="4">
    <source>
        <dbReference type="ARBA" id="ARBA00022833"/>
    </source>
</evidence>
<dbReference type="AlphaFoldDB" id="A0A7X0AYE6"/>
<dbReference type="GO" id="GO:0008270">
    <property type="term" value="F:zinc ion binding"/>
    <property type="evidence" value="ECO:0007669"/>
    <property type="project" value="InterPro"/>
</dbReference>
<dbReference type="GO" id="GO:0004089">
    <property type="term" value="F:carbonate dehydratase activity"/>
    <property type="evidence" value="ECO:0007669"/>
    <property type="project" value="UniProtKB-EC"/>
</dbReference>
<reference evidence="9 10" key="1">
    <citation type="submission" date="2020-08" db="EMBL/GenBank/DDBJ databases">
        <title>Genomic Encyclopedia of Type Strains, Phase IV (KMG-IV): sequencing the most valuable type-strain genomes for metagenomic binning, comparative biology and taxonomic classification.</title>
        <authorList>
            <person name="Goeker M."/>
        </authorList>
    </citation>
    <scope>NUCLEOTIDE SEQUENCE [LARGE SCALE GENOMIC DNA]</scope>
    <source>
        <strain evidence="9 10">DSM 22198</strain>
    </source>
</reference>
<comment type="similarity">
    <text evidence="1">Belongs to the alpha-carbonic anhydrase family.</text>
</comment>
<dbReference type="PANTHER" id="PTHR18952:SF265">
    <property type="entry name" value="CARBONIC ANHYDRASE"/>
    <property type="match status" value="1"/>
</dbReference>
<dbReference type="Gene3D" id="3.10.200.10">
    <property type="entry name" value="Alpha carbonic anhydrase"/>
    <property type="match status" value="1"/>
</dbReference>
<dbReference type="Proteomes" id="UP000539175">
    <property type="component" value="Unassembled WGS sequence"/>
</dbReference>
<dbReference type="InterPro" id="IPR001148">
    <property type="entry name" value="CA_dom"/>
</dbReference>
<dbReference type="EC" id="4.2.1.1" evidence="2"/>
<evidence type="ECO:0000256" key="5">
    <source>
        <dbReference type="ARBA" id="ARBA00023239"/>
    </source>
</evidence>
<dbReference type="PROSITE" id="PS51144">
    <property type="entry name" value="ALPHA_CA_2"/>
    <property type="match status" value="1"/>
</dbReference>
<gene>
    <name evidence="9" type="ORF">FHS74_002865</name>
</gene>
<dbReference type="InterPro" id="IPR041891">
    <property type="entry name" value="Alpha_CA_prokaryot-like"/>
</dbReference>
<dbReference type="PANTHER" id="PTHR18952">
    <property type="entry name" value="CARBONIC ANHYDRASE"/>
    <property type="match status" value="1"/>
</dbReference>
<evidence type="ECO:0000313" key="10">
    <source>
        <dbReference type="Proteomes" id="UP000539175"/>
    </source>
</evidence>
<comment type="caution">
    <text evidence="9">The sequence shown here is derived from an EMBL/GenBank/DDBJ whole genome shotgun (WGS) entry which is preliminary data.</text>
</comment>
<name>A0A7X0AYE6_9PROT</name>
<accession>A0A7X0AYE6</accession>
<dbReference type="EMBL" id="JACIIZ010000007">
    <property type="protein sequence ID" value="MBB6252305.1"/>
    <property type="molecule type" value="Genomic_DNA"/>
</dbReference>
<feature type="domain" description="Alpha-carbonic anhydrase" evidence="8">
    <location>
        <begin position="68"/>
        <end position="283"/>
    </location>
</feature>
<sequence>MVLWVNFPSLVVFLSANAQSEREDPMPYAKWTVARASALIVLLTGLGGTAACSVGPGHAPPTDNGRGASGTYGQTGTETPLCSTGDQQSPVDLTTAIPAQPGPIRYTYGAGAFTVVNDGHTIQADAAPGQSITVGQTRYALRQFHFHHPAEHTINGQRMAAELHEVFQNTTTGKDDYVVIGVLITPGQANPTLETVLRAAPTQPGGQPGMITLDPFLFLSSTNAYFQYEGSLTTSPCTQNVHWVVLQVPMRASQDQIDRLGVLFPPNARPLQPLNRRYILGTPSILN</sequence>
<dbReference type="InterPro" id="IPR036398">
    <property type="entry name" value="CA_dom_sf"/>
</dbReference>
<evidence type="ECO:0000256" key="7">
    <source>
        <dbReference type="SAM" id="MobiDB-lite"/>
    </source>
</evidence>
<dbReference type="CDD" id="cd03124">
    <property type="entry name" value="alpha_CA_prokaryotic_like"/>
    <property type="match status" value="1"/>
</dbReference>
<evidence type="ECO:0000259" key="8">
    <source>
        <dbReference type="PROSITE" id="PS51144"/>
    </source>
</evidence>
<evidence type="ECO:0000256" key="1">
    <source>
        <dbReference type="ARBA" id="ARBA00010718"/>
    </source>
</evidence>
<dbReference type="SUPFAM" id="SSF51069">
    <property type="entry name" value="Carbonic anhydrase"/>
    <property type="match status" value="1"/>
</dbReference>
<feature type="compositionally biased region" description="Polar residues" evidence="7">
    <location>
        <begin position="71"/>
        <end position="89"/>
    </location>
</feature>
<feature type="region of interest" description="Disordered" evidence="7">
    <location>
        <begin position="57"/>
        <end position="89"/>
    </location>
</feature>
<dbReference type="Pfam" id="PF00194">
    <property type="entry name" value="Carb_anhydrase"/>
    <property type="match status" value="1"/>
</dbReference>
<keyword evidence="4" id="KW-0862">Zinc</keyword>
<dbReference type="InterPro" id="IPR023561">
    <property type="entry name" value="Carbonic_anhydrase_a-class"/>
</dbReference>
<keyword evidence="5 9" id="KW-0456">Lyase</keyword>
<organism evidence="9 10">
    <name type="scientific">Nitrospirillum iridis</name>
    <dbReference type="NCBI Taxonomy" id="765888"/>
    <lineage>
        <taxon>Bacteria</taxon>
        <taxon>Pseudomonadati</taxon>
        <taxon>Pseudomonadota</taxon>
        <taxon>Alphaproteobacteria</taxon>
        <taxon>Rhodospirillales</taxon>
        <taxon>Azospirillaceae</taxon>
        <taxon>Nitrospirillum</taxon>
    </lineage>
</organism>
<proteinExistence type="inferred from homology"/>
<dbReference type="RefSeq" id="WP_184801574.1">
    <property type="nucleotide sequence ID" value="NZ_JACIIZ010000007.1"/>
</dbReference>
<keyword evidence="10" id="KW-1185">Reference proteome</keyword>
<evidence type="ECO:0000256" key="3">
    <source>
        <dbReference type="ARBA" id="ARBA00022723"/>
    </source>
</evidence>